<evidence type="ECO:0000256" key="1">
    <source>
        <dbReference type="ARBA" id="ARBA00010699"/>
    </source>
</evidence>
<organism evidence="7 8">
    <name type="scientific">Cerrena zonata</name>
    <dbReference type="NCBI Taxonomy" id="2478898"/>
    <lineage>
        <taxon>Eukaryota</taxon>
        <taxon>Fungi</taxon>
        <taxon>Dikarya</taxon>
        <taxon>Basidiomycota</taxon>
        <taxon>Agaricomycotina</taxon>
        <taxon>Agaricomycetes</taxon>
        <taxon>Polyporales</taxon>
        <taxon>Cerrenaceae</taxon>
        <taxon>Cerrena</taxon>
    </lineage>
</organism>
<evidence type="ECO:0000256" key="4">
    <source>
        <dbReference type="ARBA" id="ARBA00022917"/>
    </source>
</evidence>
<dbReference type="SUPFAM" id="SSF50486">
    <property type="entry name" value="FMT C-terminal domain-like"/>
    <property type="match status" value="1"/>
</dbReference>
<dbReference type="Proteomes" id="UP001385951">
    <property type="component" value="Unassembled WGS sequence"/>
</dbReference>
<dbReference type="GO" id="GO:0004479">
    <property type="term" value="F:methionyl-tRNA formyltransferase activity"/>
    <property type="evidence" value="ECO:0007669"/>
    <property type="project" value="UniProtKB-EC"/>
</dbReference>
<dbReference type="SUPFAM" id="SSF53328">
    <property type="entry name" value="Formyltransferase"/>
    <property type="match status" value="1"/>
</dbReference>
<evidence type="ECO:0000256" key="2">
    <source>
        <dbReference type="ARBA" id="ARBA00012261"/>
    </source>
</evidence>
<dbReference type="Pfam" id="PF00551">
    <property type="entry name" value="Formyl_trans_N"/>
    <property type="match status" value="1"/>
</dbReference>
<accession>A0AAW0FEQ9</accession>
<keyword evidence="8" id="KW-1185">Reference proteome</keyword>
<dbReference type="Pfam" id="PF02911">
    <property type="entry name" value="Formyl_trans_C"/>
    <property type="match status" value="1"/>
</dbReference>
<evidence type="ECO:0000313" key="7">
    <source>
        <dbReference type="EMBL" id="KAK7680183.1"/>
    </source>
</evidence>
<evidence type="ECO:0000259" key="5">
    <source>
        <dbReference type="Pfam" id="PF00551"/>
    </source>
</evidence>
<sequence>MLFRITHRNSRGLSSARRRYLGSISTKPNAFDILFLGRDEFSCLVLQHLYDAHDVWKTIRVVTQPDMKVGRRGSQLAISPLRTLGEQLTLPVQYIPRDKAAFRDWKLPAPFDATPPVPSHLLVTASFGRILTKSMLANFEPSNRLNVHPSLLPVYRGASPIQHTILNGEKETGVCVIEMMERKKGIDAGTIWGTARMNVPENSDFTSLRDVLGHEGGRLLVNTLRGILCGKAVPCPQTSDPTAPRAPLITSADAIVDFRTMTATQIIRRHRAISHQKPLHVYLRNGRTLQLHSLSIADASHISAHVLPQLYEPGTAFYDSYHRSLLVRCSDKSILKVEKVKQQDRALLAAKEWWNGVSSDLRVTQNNESGPILLSSDPSISR</sequence>
<keyword evidence="3" id="KW-0808">Transferase</keyword>
<dbReference type="PANTHER" id="PTHR11138">
    <property type="entry name" value="METHIONYL-TRNA FORMYLTRANSFERASE"/>
    <property type="match status" value="1"/>
</dbReference>
<dbReference type="InterPro" id="IPR011034">
    <property type="entry name" value="Formyl_transferase-like_C_sf"/>
</dbReference>
<dbReference type="GO" id="GO:0005739">
    <property type="term" value="C:mitochondrion"/>
    <property type="evidence" value="ECO:0007669"/>
    <property type="project" value="TreeGrafter"/>
</dbReference>
<dbReference type="AlphaFoldDB" id="A0AAW0FEQ9"/>
<feature type="domain" description="Formyl transferase C-terminal" evidence="6">
    <location>
        <begin position="249"/>
        <end position="357"/>
    </location>
</feature>
<name>A0AAW0FEQ9_9APHY</name>
<dbReference type="PANTHER" id="PTHR11138:SF5">
    <property type="entry name" value="METHIONYL-TRNA FORMYLTRANSFERASE, MITOCHONDRIAL"/>
    <property type="match status" value="1"/>
</dbReference>
<comment type="similarity">
    <text evidence="1">Belongs to the Fmt family.</text>
</comment>
<feature type="domain" description="Formyl transferase N-terminal" evidence="5">
    <location>
        <begin position="34"/>
        <end position="223"/>
    </location>
</feature>
<keyword evidence="4" id="KW-0648">Protein biosynthesis</keyword>
<dbReference type="InterPro" id="IPR036477">
    <property type="entry name" value="Formyl_transf_N_sf"/>
</dbReference>
<evidence type="ECO:0000256" key="3">
    <source>
        <dbReference type="ARBA" id="ARBA00022679"/>
    </source>
</evidence>
<proteinExistence type="inferred from homology"/>
<reference evidence="7 8" key="1">
    <citation type="submission" date="2022-09" db="EMBL/GenBank/DDBJ databases">
        <authorList>
            <person name="Palmer J.M."/>
        </authorList>
    </citation>
    <scope>NUCLEOTIDE SEQUENCE [LARGE SCALE GENOMIC DNA]</scope>
    <source>
        <strain evidence="7 8">DSM 7382</strain>
    </source>
</reference>
<dbReference type="CDD" id="cd08646">
    <property type="entry name" value="FMT_core_Met-tRNA-FMT_N"/>
    <property type="match status" value="1"/>
</dbReference>
<dbReference type="InterPro" id="IPR041711">
    <property type="entry name" value="Met-tRNA-FMT_N"/>
</dbReference>
<dbReference type="EMBL" id="JASBNA010000051">
    <property type="protein sequence ID" value="KAK7680183.1"/>
    <property type="molecule type" value="Genomic_DNA"/>
</dbReference>
<comment type="caution">
    <text evidence="7">The sequence shown here is derived from an EMBL/GenBank/DDBJ whole genome shotgun (WGS) entry which is preliminary data.</text>
</comment>
<dbReference type="InterPro" id="IPR002376">
    <property type="entry name" value="Formyl_transf_N"/>
</dbReference>
<protein>
    <recommendedName>
        <fullName evidence="2">methionyl-tRNA formyltransferase</fullName>
        <ecNumber evidence="2">2.1.2.9</ecNumber>
    </recommendedName>
</protein>
<dbReference type="Gene3D" id="3.40.50.12230">
    <property type="match status" value="1"/>
</dbReference>
<evidence type="ECO:0000313" key="8">
    <source>
        <dbReference type="Proteomes" id="UP001385951"/>
    </source>
</evidence>
<dbReference type="EC" id="2.1.2.9" evidence="2"/>
<dbReference type="InterPro" id="IPR005793">
    <property type="entry name" value="Formyl_trans_C"/>
</dbReference>
<evidence type="ECO:0000259" key="6">
    <source>
        <dbReference type="Pfam" id="PF02911"/>
    </source>
</evidence>
<gene>
    <name evidence="7" type="ORF">QCA50_016692</name>
</gene>